<accession>A0A5N7APP7</accession>
<dbReference type="InterPro" id="IPR050523">
    <property type="entry name" value="AKR_Detox_Biosynth"/>
</dbReference>
<dbReference type="PANTHER" id="PTHR43364">
    <property type="entry name" value="NADH-SPECIFIC METHYLGLYOXAL REDUCTASE-RELATED"/>
    <property type="match status" value="1"/>
</dbReference>
<dbReference type="OrthoDB" id="1720422at2759"/>
<organism evidence="4 5">
    <name type="scientific">Aspergillus bertholletiae</name>
    <dbReference type="NCBI Taxonomy" id="1226010"/>
    <lineage>
        <taxon>Eukaryota</taxon>
        <taxon>Fungi</taxon>
        <taxon>Dikarya</taxon>
        <taxon>Ascomycota</taxon>
        <taxon>Pezizomycotina</taxon>
        <taxon>Eurotiomycetes</taxon>
        <taxon>Eurotiomycetidae</taxon>
        <taxon>Eurotiales</taxon>
        <taxon>Aspergillaceae</taxon>
        <taxon>Aspergillus</taxon>
        <taxon>Aspergillus subgen. Circumdati</taxon>
    </lineage>
</organism>
<comment type="similarity">
    <text evidence="2">Belongs to the aldo/keto reductase family. Aldo/keto reductase 2 subfamily.</text>
</comment>
<dbReference type="Pfam" id="PF00248">
    <property type="entry name" value="Aldo_ket_red"/>
    <property type="match status" value="1"/>
</dbReference>
<evidence type="ECO:0000256" key="1">
    <source>
        <dbReference type="ARBA" id="ARBA00023002"/>
    </source>
</evidence>
<protein>
    <submittedName>
        <fullName evidence="4">Aldo/keto reductase</fullName>
    </submittedName>
</protein>
<gene>
    <name evidence="4" type="ORF">BDV26DRAFT_286476</name>
</gene>
<dbReference type="SUPFAM" id="SSF51430">
    <property type="entry name" value="NAD(P)-linked oxidoreductase"/>
    <property type="match status" value="1"/>
</dbReference>
<evidence type="ECO:0000313" key="4">
    <source>
        <dbReference type="EMBL" id="KAE8371812.1"/>
    </source>
</evidence>
<proteinExistence type="inferred from homology"/>
<keyword evidence="5" id="KW-1185">Reference proteome</keyword>
<dbReference type="GO" id="GO:0016491">
    <property type="term" value="F:oxidoreductase activity"/>
    <property type="evidence" value="ECO:0007669"/>
    <property type="project" value="UniProtKB-KW"/>
</dbReference>
<evidence type="ECO:0000313" key="5">
    <source>
        <dbReference type="Proteomes" id="UP000326198"/>
    </source>
</evidence>
<feature type="domain" description="NADP-dependent oxidoreductase" evidence="3">
    <location>
        <begin position="21"/>
        <end position="274"/>
    </location>
</feature>
<evidence type="ECO:0000256" key="2">
    <source>
        <dbReference type="ARBA" id="ARBA00038157"/>
    </source>
</evidence>
<dbReference type="PANTHER" id="PTHR43364:SF15">
    <property type="entry name" value="ARYL-ALCOHOL DEHYDROGENASE AAD16-RELATED"/>
    <property type="match status" value="1"/>
</dbReference>
<sequence>MAAGKMQYVCLGNSGLKISRVIMGTMGLGSNEFQKWALGEEESLELLHYAFESGINTFDTADGYLYGHSEEVIGKALNIPRNRVVILTKCFFGFDNSVDPPQSSSEKHWFLGVKRLGTYIDVLQIHRLDPLNDVVESRKVRYIGASSMAAWEFQALHNIAARNGWHQFISMQNYHNLLCREEEHEMIPYCNDAGIGIIPWSPLAVGGLTRPWASRSTARESSDFILQQLVCSRETEADKAIVDRVEELVKKKGISMAQVAIAWSLQHNGINPVLGLNTKD</sequence>
<dbReference type="Gene3D" id="3.20.20.100">
    <property type="entry name" value="NADP-dependent oxidoreductase domain"/>
    <property type="match status" value="1"/>
</dbReference>
<reference evidence="4 5" key="1">
    <citation type="submission" date="2019-04" db="EMBL/GenBank/DDBJ databases">
        <title>Friends and foes A comparative genomics studyof 23 Aspergillus species from section Flavi.</title>
        <authorList>
            <consortium name="DOE Joint Genome Institute"/>
            <person name="Kjaerbolling I."/>
            <person name="Vesth T."/>
            <person name="Frisvad J.C."/>
            <person name="Nybo J.L."/>
            <person name="Theobald S."/>
            <person name="Kildgaard S."/>
            <person name="Isbrandt T."/>
            <person name="Kuo A."/>
            <person name="Sato A."/>
            <person name="Lyhne E.K."/>
            <person name="Kogle M.E."/>
            <person name="Wiebenga A."/>
            <person name="Kun R.S."/>
            <person name="Lubbers R.J."/>
            <person name="Makela M.R."/>
            <person name="Barry K."/>
            <person name="Chovatia M."/>
            <person name="Clum A."/>
            <person name="Daum C."/>
            <person name="Haridas S."/>
            <person name="He G."/>
            <person name="LaButti K."/>
            <person name="Lipzen A."/>
            <person name="Mondo S."/>
            <person name="Riley R."/>
            <person name="Salamov A."/>
            <person name="Simmons B.A."/>
            <person name="Magnuson J.K."/>
            <person name="Henrissat B."/>
            <person name="Mortensen U.H."/>
            <person name="Larsen T.O."/>
            <person name="Devries R.P."/>
            <person name="Grigoriev I.V."/>
            <person name="Machida M."/>
            <person name="Baker S.E."/>
            <person name="Andersen M.R."/>
        </authorList>
    </citation>
    <scope>NUCLEOTIDE SEQUENCE [LARGE SCALE GENOMIC DNA]</scope>
    <source>
        <strain evidence="4 5">IBT 29228</strain>
    </source>
</reference>
<name>A0A5N7APP7_9EURO</name>
<keyword evidence="1" id="KW-0560">Oxidoreductase</keyword>
<dbReference type="EMBL" id="ML736395">
    <property type="protein sequence ID" value="KAE8371812.1"/>
    <property type="molecule type" value="Genomic_DNA"/>
</dbReference>
<evidence type="ECO:0000259" key="3">
    <source>
        <dbReference type="Pfam" id="PF00248"/>
    </source>
</evidence>
<dbReference type="InterPro" id="IPR036812">
    <property type="entry name" value="NAD(P)_OxRdtase_dom_sf"/>
</dbReference>
<dbReference type="Proteomes" id="UP000326198">
    <property type="component" value="Unassembled WGS sequence"/>
</dbReference>
<dbReference type="AlphaFoldDB" id="A0A5N7APP7"/>
<dbReference type="InterPro" id="IPR023210">
    <property type="entry name" value="NADP_OxRdtase_dom"/>
</dbReference>